<gene>
    <name evidence="3" type="ORF">AACH06_02855</name>
</gene>
<keyword evidence="2" id="KW-0732">Signal</keyword>
<feature type="region of interest" description="Disordered" evidence="1">
    <location>
        <begin position="18"/>
        <end position="51"/>
    </location>
</feature>
<evidence type="ECO:0000256" key="1">
    <source>
        <dbReference type="SAM" id="MobiDB-lite"/>
    </source>
</evidence>
<evidence type="ECO:0000313" key="3">
    <source>
        <dbReference type="EMBL" id="MEK8029749.1"/>
    </source>
</evidence>
<organism evidence="3 4">
    <name type="scientific">Ideonella lacteola</name>
    <dbReference type="NCBI Taxonomy" id="2984193"/>
    <lineage>
        <taxon>Bacteria</taxon>
        <taxon>Pseudomonadati</taxon>
        <taxon>Pseudomonadota</taxon>
        <taxon>Betaproteobacteria</taxon>
        <taxon>Burkholderiales</taxon>
        <taxon>Sphaerotilaceae</taxon>
        <taxon>Ideonella</taxon>
    </lineage>
</organism>
<proteinExistence type="predicted"/>
<evidence type="ECO:0000256" key="2">
    <source>
        <dbReference type="SAM" id="SignalP"/>
    </source>
</evidence>
<dbReference type="Gene3D" id="2.40.50.320">
    <property type="entry name" value="Copper binding periplasmic protein CusF"/>
    <property type="match status" value="1"/>
</dbReference>
<feature type="chain" id="PRO_5045688044" evidence="2">
    <location>
        <begin position="21"/>
        <end position="116"/>
    </location>
</feature>
<dbReference type="Pfam" id="PF11604">
    <property type="entry name" value="CusF_Ec"/>
    <property type="match status" value="1"/>
</dbReference>
<sequence>MLILRHCLSAALTLAGGAHAQAPGGDPATPPTPSASSAAAPLALSDGEVRKVDREQGKITLKHGPIASLEMPPMTMVFKVADPKMLDGLKAGDRVRFAADRVNGAITVTAMQPAAR</sequence>
<accession>A0ABU9BJ30</accession>
<comment type="caution">
    <text evidence="3">The sequence shown here is derived from an EMBL/GenBank/DDBJ whole genome shotgun (WGS) entry which is preliminary data.</text>
</comment>
<name>A0ABU9BJ30_9BURK</name>
<evidence type="ECO:0000313" key="4">
    <source>
        <dbReference type="Proteomes" id="UP001371218"/>
    </source>
</evidence>
<dbReference type="EMBL" id="JBBUTG010000001">
    <property type="protein sequence ID" value="MEK8029749.1"/>
    <property type="molecule type" value="Genomic_DNA"/>
</dbReference>
<dbReference type="Proteomes" id="UP001371218">
    <property type="component" value="Unassembled WGS sequence"/>
</dbReference>
<protein>
    <submittedName>
        <fullName evidence="3">Copper-binding protein</fullName>
    </submittedName>
</protein>
<dbReference type="InterPro" id="IPR042230">
    <property type="entry name" value="CusF_sf"/>
</dbReference>
<dbReference type="RefSeq" id="WP_341424083.1">
    <property type="nucleotide sequence ID" value="NZ_JBBUTG010000001.1"/>
</dbReference>
<dbReference type="InterPro" id="IPR021647">
    <property type="entry name" value="CusF_Ec"/>
</dbReference>
<feature type="compositionally biased region" description="Low complexity" evidence="1">
    <location>
        <begin position="34"/>
        <end position="46"/>
    </location>
</feature>
<reference evidence="3 4" key="1">
    <citation type="submission" date="2024-04" db="EMBL/GenBank/DDBJ databases">
        <title>Novel species of the genus Ideonella isolated from streams.</title>
        <authorList>
            <person name="Lu H."/>
        </authorList>
    </citation>
    <scope>NUCLEOTIDE SEQUENCE [LARGE SCALE GENOMIC DNA]</scope>
    <source>
        <strain evidence="3 4">DXS29W</strain>
    </source>
</reference>
<keyword evidence="4" id="KW-1185">Reference proteome</keyword>
<feature type="signal peptide" evidence="2">
    <location>
        <begin position="1"/>
        <end position="20"/>
    </location>
</feature>